<dbReference type="InterPro" id="IPR008979">
    <property type="entry name" value="Galactose-bd-like_sf"/>
</dbReference>
<dbReference type="InParanoid" id="K1QZ20"/>
<name>K1QZ20_MAGGI</name>
<keyword evidence="7" id="KW-1015">Disulfide bond</keyword>
<evidence type="ECO:0000256" key="3">
    <source>
        <dbReference type="ARBA" id="ARBA00011233"/>
    </source>
</evidence>
<keyword evidence="4" id="KW-0479">Metal-binding</keyword>
<dbReference type="InterPro" id="IPR051941">
    <property type="entry name" value="BG_Antigen-Binding_Lectin"/>
</dbReference>
<protein>
    <submittedName>
        <fullName evidence="9">Pentraxin fusion protein</fullName>
    </submittedName>
</protein>
<dbReference type="Pfam" id="PF22633">
    <property type="entry name" value="F5_F8_type_C_2"/>
    <property type="match status" value="1"/>
</dbReference>
<evidence type="ECO:0000256" key="1">
    <source>
        <dbReference type="ARBA" id="ARBA00002219"/>
    </source>
</evidence>
<evidence type="ECO:0000256" key="7">
    <source>
        <dbReference type="ARBA" id="ARBA00023157"/>
    </source>
</evidence>
<sequence>MRRFFTLIFFCLGRANVILSNADLKNVSYAKSVTLSSEYNTDRTYPGSKAVNGLLSDFAHTAHEKTPWLRIDLGANNRIHEIEVFARSDCCGNQLHDLDVRVGHTINHLRLCGHFTGNTTVGGRIPVWCPQNTTGRYVQKQIVAGRSSVLSPAEGLVWVQSRAITGLWKTSEAGSGA</sequence>
<evidence type="ECO:0000256" key="6">
    <source>
        <dbReference type="ARBA" id="ARBA00022837"/>
    </source>
</evidence>
<dbReference type="GO" id="GO:0046872">
    <property type="term" value="F:metal ion binding"/>
    <property type="evidence" value="ECO:0007669"/>
    <property type="project" value="UniProtKB-KW"/>
</dbReference>
<comment type="function">
    <text evidence="1">Acts as a defensive agent. Recognizes blood group fucosylated oligosaccharides including A, B, H and Lewis B-type antigens. Does not recognize Lewis A antigen and has low affinity for monovalent haptens.</text>
</comment>
<dbReference type="InterPro" id="IPR006585">
    <property type="entry name" value="FTP1"/>
</dbReference>
<organism evidence="9">
    <name type="scientific">Magallana gigas</name>
    <name type="common">Pacific oyster</name>
    <name type="synonym">Crassostrea gigas</name>
    <dbReference type="NCBI Taxonomy" id="29159"/>
    <lineage>
        <taxon>Eukaryota</taxon>
        <taxon>Metazoa</taxon>
        <taxon>Spiralia</taxon>
        <taxon>Lophotrochozoa</taxon>
        <taxon>Mollusca</taxon>
        <taxon>Bivalvia</taxon>
        <taxon>Autobranchia</taxon>
        <taxon>Pteriomorphia</taxon>
        <taxon>Ostreida</taxon>
        <taxon>Ostreoidea</taxon>
        <taxon>Ostreidae</taxon>
        <taxon>Magallana</taxon>
    </lineage>
</organism>
<dbReference type="GO" id="GO:0042806">
    <property type="term" value="F:fucose binding"/>
    <property type="evidence" value="ECO:0007669"/>
    <property type="project" value="UniProtKB-ARBA"/>
</dbReference>
<accession>K1QZ20</accession>
<evidence type="ECO:0000259" key="8">
    <source>
        <dbReference type="SMART" id="SM00607"/>
    </source>
</evidence>
<dbReference type="SMART" id="SM00607">
    <property type="entry name" value="FTP"/>
    <property type="match status" value="1"/>
</dbReference>
<dbReference type="PANTHER" id="PTHR45713:SF6">
    <property type="entry name" value="F5_8 TYPE C DOMAIN-CONTAINING PROTEIN"/>
    <property type="match status" value="1"/>
</dbReference>
<dbReference type="EMBL" id="JH816112">
    <property type="protein sequence ID" value="EKC42287.1"/>
    <property type="molecule type" value="Genomic_DNA"/>
</dbReference>
<dbReference type="AlphaFoldDB" id="K1QZ20"/>
<dbReference type="GO" id="GO:0001868">
    <property type="term" value="P:regulation of complement activation, lectin pathway"/>
    <property type="evidence" value="ECO:0007669"/>
    <property type="project" value="UniProtKB-ARBA"/>
</dbReference>
<evidence type="ECO:0000256" key="5">
    <source>
        <dbReference type="ARBA" id="ARBA00022734"/>
    </source>
</evidence>
<keyword evidence="5" id="KW-0430">Lectin</keyword>
<proteinExistence type="inferred from homology"/>
<dbReference type="SUPFAM" id="SSF49785">
    <property type="entry name" value="Galactose-binding domain-like"/>
    <property type="match status" value="1"/>
</dbReference>
<reference evidence="9" key="1">
    <citation type="journal article" date="2012" name="Nature">
        <title>The oyster genome reveals stress adaptation and complexity of shell formation.</title>
        <authorList>
            <person name="Zhang G."/>
            <person name="Fang X."/>
            <person name="Guo X."/>
            <person name="Li L."/>
            <person name="Luo R."/>
            <person name="Xu F."/>
            <person name="Yang P."/>
            <person name="Zhang L."/>
            <person name="Wang X."/>
            <person name="Qi H."/>
            <person name="Xiong Z."/>
            <person name="Que H."/>
            <person name="Xie Y."/>
            <person name="Holland P.W."/>
            <person name="Paps J."/>
            <person name="Zhu Y."/>
            <person name="Wu F."/>
            <person name="Chen Y."/>
            <person name="Wang J."/>
            <person name="Peng C."/>
            <person name="Meng J."/>
            <person name="Yang L."/>
            <person name="Liu J."/>
            <person name="Wen B."/>
            <person name="Zhang N."/>
            <person name="Huang Z."/>
            <person name="Zhu Q."/>
            <person name="Feng Y."/>
            <person name="Mount A."/>
            <person name="Hedgecock D."/>
            <person name="Xu Z."/>
            <person name="Liu Y."/>
            <person name="Domazet-Loso T."/>
            <person name="Du Y."/>
            <person name="Sun X."/>
            <person name="Zhang S."/>
            <person name="Liu B."/>
            <person name="Cheng P."/>
            <person name="Jiang X."/>
            <person name="Li J."/>
            <person name="Fan D."/>
            <person name="Wang W."/>
            <person name="Fu W."/>
            <person name="Wang T."/>
            <person name="Wang B."/>
            <person name="Zhang J."/>
            <person name="Peng Z."/>
            <person name="Li Y."/>
            <person name="Li N."/>
            <person name="Wang J."/>
            <person name="Chen M."/>
            <person name="He Y."/>
            <person name="Tan F."/>
            <person name="Song X."/>
            <person name="Zheng Q."/>
            <person name="Huang R."/>
            <person name="Yang H."/>
            <person name="Du X."/>
            <person name="Chen L."/>
            <person name="Yang M."/>
            <person name="Gaffney P.M."/>
            <person name="Wang S."/>
            <person name="Luo L."/>
            <person name="She Z."/>
            <person name="Ming Y."/>
            <person name="Huang W."/>
            <person name="Zhang S."/>
            <person name="Huang B."/>
            <person name="Zhang Y."/>
            <person name="Qu T."/>
            <person name="Ni P."/>
            <person name="Miao G."/>
            <person name="Wang J."/>
            <person name="Wang Q."/>
            <person name="Steinberg C.E."/>
            <person name="Wang H."/>
            <person name="Li N."/>
            <person name="Qian L."/>
            <person name="Zhang G."/>
            <person name="Li Y."/>
            <person name="Yang H."/>
            <person name="Liu X."/>
            <person name="Wang J."/>
            <person name="Yin Y."/>
            <person name="Wang J."/>
        </authorList>
    </citation>
    <scope>NUCLEOTIDE SEQUENCE [LARGE SCALE GENOMIC DNA]</scope>
    <source>
        <strain evidence="9">05x7-T-G4-1.051#20</strain>
    </source>
</reference>
<comment type="subunit">
    <text evidence="3">Homotrimer.</text>
</comment>
<evidence type="ECO:0000313" key="9">
    <source>
        <dbReference type="EMBL" id="EKC42287.1"/>
    </source>
</evidence>
<keyword evidence="6" id="KW-0106">Calcium</keyword>
<gene>
    <name evidence="9" type="ORF">CGI_10015059</name>
</gene>
<dbReference type="GO" id="GO:0010185">
    <property type="term" value="P:regulation of cellular defense response"/>
    <property type="evidence" value="ECO:0007669"/>
    <property type="project" value="UniProtKB-ARBA"/>
</dbReference>
<dbReference type="PANTHER" id="PTHR45713">
    <property type="entry name" value="FTP DOMAIN-CONTAINING PROTEIN"/>
    <property type="match status" value="1"/>
</dbReference>
<evidence type="ECO:0000256" key="4">
    <source>
        <dbReference type="ARBA" id="ARBA00022723"/>
    </source>
</evidence>
<dbReference type="Gene3D" id="2.60.120.260">
    <property type="entry name" value="Galactose-binding domain-like"/>
    <property type="match status" value="1"/>
</dbReference>
<dbReference type="HOGENOM" id="CLU_072164_2_0_1"/>
<feature type="domain" description="Fucolectin tachylectin-4 pentraxin-1" evidence="8">
    <location>
        <begin position="24"/>
        <end position="165"/>
    </location>
</feature>
<comment type="similarity">
    <text evidence="2">Belongs to the fucolectin family.</text>
</comment>
<evidence type="ECO:0000256" key="2">
    <source>
        <dbReference type="ARBA" id="ARBA00010147"/>
    </source>
</evidence>